<dbReference type="Pfam" id="PF13961">
    <property type="entry name" value="DUF4219"/>
    <property type="match status" value="1"/>
</dbReference>
<evidence type="ECO:0000313" key="2">
    <source>
        <dbReference type="EMBL" id="KYP35878.1"/>
    </source>
</evidence>
<dbReference type="Gramene" id="C.cajan_41419.t">
    <property type="protein sequence ID" value="C.cajan_41419.t"/>
    <property type="gene ID" value="C.cajan_41419"/>
</dbReference>
<protein>
    <recommendedName>
        <fullName evidence="1">DUF4219 domain-containing protein</fullName>
    </recommendedName>
</protein>
<keyword evidence="3" id="KW-1185">Reference proteome</keyword>
<dbReference type="PANTHER" id="PTHR35317">
    <property type="entry name" value="OS04G0629600 PROTEIN"/>
    <property type="match status" value="1"/>
</dbReference>
<proteinExistence type="predicted"/>
<gene>
    <name evidence="2" type="ORF">KK1_043037</name>
</gene>
<dbReference type="STRING" id="3821.A0A151QZU0"/>
<feature type="domain" description="DUF4219" evidence="1">
    <location>
        <begin position="15"/>
        <end position="41"/>
    </location>
</feature>
<dbReference type="PANTHER" id="PTHR35317:SF11">
    <property type="entry name" value="CCHC-TYPE DOMAIN-CONTAINING PROTEIN"/>
    <property type="match status" value="1"/>
</dbReference>
<organism evidence="2 3">
    <name type="scientific">Cajanus cajan</name>
    <name type="common">Pigeon pea</name>
    <name type="synonym">Cajanus indicus</name>
    <dbReference type="NCBI Taxonomy" id="3821"/>
    <lineage>
        <taxon>Eukaryota</taxon>
        <taxon>Viridiplantae</taxon>
        <taxon>Streptophyta</taxon>
        <taxon>Embryophyta</taxon>
        <taxon>Tracheophyta</taxon>
        <taxon>Spermatophyta</taxon>
        <taxon>Magnoliopsida</taxon>
        <taxon>eudicotyledons</taxon>
        <taxon>Gunneridae</taxon>
        <taxon>Pentapetalae</taxon>
        <taxon>rosids</taxon>
        <taxon>fabids</taxon>
        <taxon>Fabales</taxon>
        <taxon>Fabaceae</taxon>
        <taxon>Papilionoideae</taxon>
        <taxon>50 kb inversion clade</taxon>
        <taxon>NPAAA clade</taxon>
        <taxon>indigoferoid/millettioid clade</taxon>
        <taxon>Phaseoleae</taxon>
        <taxon>Cajanus</taxon>
    </lineage>
</organism>
<dbReference type="EMBL" id="KQ484301">
    <property type="protein sequence ID" value="KYP35878.1"/>
    <property type="molecule type" value="Genomic_DNA"/>
</dbReference>
<reference evidence="2" key="1">
    <citation type="journal article" date="2012" name="Nat. Biotechnol.">
        <title>Draft genome sequence of pigeonpea (Cajanus cajan), an orphan legume crop of resource-poor farmers.</title>
        <authorList>
            <person name="Varshney R.K."/>
            <person name="Chen W."/>
            <person name="Li Y."/>
            <person name="Bharti A.K."/>
            <person name="Saxena R.K."/>
            <person name="Schlueter J.A."/>
            <person name="Donoghue M.T."/>
            <person name="Azam S."/>
            <person name="Fan G."/>
            <person name="Whaley A.M."/>
            <person name="Farmer A.D."/>
            <person name="Sheridan J."/>
            <person name="Iwata A."/>
            <person name="Tuteja R."/>
            <person name="Penmetsa R.V."/>
            <person name="Wu W."/>
            <person name="Upadhyaya H.D."/>
            <person name="Yang S.P."/>
            <person name="Shah T."/>
            <person name="Saxena K.B."/>
            <person name="Michael T."/>
            <person name="McCombie W.R."/>
            <person name="Yang B."/>
            <person name="Zhang G."/>
            <person name="Yang H."/>
            <person name="Wang J."/>
            <person name="Spillane C."/>
            <person name="Cook D.R."/>
            <person name="May G.D."/>
            <person name="Xu X."/>
            <person name="Jackson S.A."/>
        </authorList>
    </citation>
    <scope>NUCLEOTIDE SEQUENCE [LARGE SCALE GENOMIC DNA]</scope>
</reference>
<dbReference type="Proteomes" id="UP000075243">
    <property type="component" value="Unassembled WGS sequence"/>
</dbReference>
<dbReference type="AlphaFoldDB" id="A0A151QZU0"/>
<sequence length="130" mass="14957">MEAETNFSQVSPPIFDGESYDLWTVRMEAYLEALHLWEAVEEDYDVSKLADNPTVAQMKIHKEKKIKKTKAKSCLFACVLPKRYEASIVALENTKDLSKITLAEVLHALQELKQMRLMREEGFMEGVYLA</sequence>
<name>A0A151QZU0_CAJCA</name>
<dbReference type="InterPro" id="IPR025314">
    <property type="entry name" value="DUF4219"/>
</dbReference>
<evidence type="ECO:0000259" key="1">
    <source>
        <dbReference type="Pfam" id="PF13961"/>
    </source>
</evidence>
<evidence type="ECO:0000313" key="3">
    <source>
        <dbReference type="Proteomes" id="UP000075243"/>
    </source>
</evidence>
<accession>A0A151QZU0</accession>